<accession>A0AAP0KTJ8</accession>
<dbReference type="Proteomes" id="UP001419268">
    <property type="component" value="Unassembled WGS sequence"/>
</dbReference>
<protein>
    <submittedName>
        <fullName evidence="1">Uncharacterized protein</fullName>
    </submittedName>
</protein>
<dbReference type="EMBL" id="JBBNAG010000002">
    <property type="protein sequence ID" value="KAK9158371.1"/>
    <property type="molecule type" value="Genomic_DNA"/>
</dbReference>
<keyword evidence="2" id="KW-1185">Reference proteome</keyword>
<proteinExistence type="predicted"/>
<comment type="caution">
    <text evidence="1">The sequence shown here is derived from an EMBL/GenBank/DDBJ whole genome shotgun (WGS) entry which is preliminary data.</text>
</comment>
<evidence type="ECO:0000313" key="1">
    <source>
        <dbReference type="EMBL" id="KAK9158371.1"/>
    </source>
</evidence>
<name>A0AAP0KTJ8_9MAGN</name>
<dbReference type="AlphaFoldDB" id="A0AAP0KTJ8"/>
<evidence type="ECO:0000313" key="2">
    <source>
        <dbReference type="Proteomes" id="UP001419268"/>
    </source>
</evidence>
<sequence>MLLVAIQQKLVTIADFSCLLCAPSYKCVLCPRSHQHASFLLKTRLRRSHSSLKLAIPIWQRNTVSRRL</sequence>
<organism evidence="1 2">
    <name type="scientific">Stephania cephalantha</name>
    <dbReference type="NCBI Taxonomy" id="152367"/>
    <lineage>
        <taxon>Eukaryota</taxon>
        <taxon>Viridiplantae</taxon>
        <taxon>Streptophyta</taxon>
        <taxon>Embryophyta</taxon>
        <taxon>Tracheophyta</taxon>
        <taxon>Spermatophyta</taxon>
        <taxon>Magnoliopsida</taxon>
        <taxon>Ranunculales</taxon>
        <taxon>Menispermaceae</taxon>
        <taxon>Menispermoideae</taxon>
        <taxon>Cissampelideae</taxon>
        <taxon>Stephania</taxon>
    </lineage>
</organism>
<reference evidence="1 2" key="1">
    <citation type="submission" date="2024-01" db="EMBL/GenBank/DDBJ databases">
        <title>Genome assemblies of Stephania.</title>
        <authorList>
            <person name="Yang L."/>
        </authorList>
    </citation>
    <scope>NUCLEOTIDE SEQUENCE [LARGE SCALE GENOMIC DNA]</scope>
    <source>
        <strain evidence="1">JXDWG</strain>
        <tissue evidence="1">Leaf</tissue>
    </source>
</reference>
<gene>
    <name evidence="1" type="ORF">Scep_004945</name>
</gene>